<protein>
    <submittedName>
        <fullName evidence="2">Uncharacterized protein</fullName>
    </submittedName>
</protein>
<comment type="caution">
    <text evidence="2">The sequence shown here is derived from an EMBL/GenBank/DDBJ whole genome shotgun (WGS) entry which is preliminary data.</text>
</comment>
<sequence>MNACNARRFGVINIHKGSSTQFHFSTKVVEKFKELDQNINVEGTNGSGNIVDKSHGNEKITQESPGNYTKALSDRQKMMKHAVSGHVPTKPLVSVSWHRHDENHGKLPGFYSDYSQPRMRTPSHN</sequence>
<keyword evidence="3" id="KW-1185">Reference proteome</keyword>
<dbReference type="EMBL" id="JAFEMO010000011">
    <property type="protein sequence ID" value="KAH7557418.1"/>
    <property type="molecule type" value="Genomic_DNA"/>
</dbReference>
<proteinExistence type="predicted"/>
<dbReference type="Proteomes" id="UP000827721">
    <property type="component" value="Unassembled WGS sequence"/>
</dbReference>
<name>A0ABQ8HFL6_9ROSI</name>
<feature type="compositionally biased region" description="Basic and acidic residues" evidence="1">
    <location>
        <begin position="52"/>
        <end position="61"/>
    </location>
</feature>
<evidence type="ECO:0000256" key="1">
    <source>
        <dbReference type="SAM" id="MobiDB-lite"/>
    </source>
</evidence>
<accession>A0ABQ8HFL6</accession>
<feature type="region of interest" description="Disordered" evidence="1">
    <location>
        <begin position="97"/>
        <end position="125"/>
    </location>
</feature>
<gene>
    <name evidence="2" type="ORF">JRO89_XS11G0152400</name>
</gene>
<reference evidence="2 3" key="1">
    <citation type="submission" date="2021-02" db="EMBL/GenBank/DDBJ databases">
        <title>Plant Genome Project.</title>
        <authorList>
            <person name="Zhang R.-G."/>
        </authorList>
    </citation>
    <scope>NUCLEOTIDE SEQUENCE [LARGE SCALE GENOMIC DNA]</scope>
    <source>
        <tissue evidence="2">Leaves</tissue>
    </source>
</reference>
<evidence type="ECO:0000313" key="2">
    <source>
        <dbReference type="EMBL" id="KAH7557418.1"/>
    </source>
</evidence>
<organism evidence="2 3">
    <name type="scientific">Xanthoceras sorbifolium</name>
    <dbReference type="NCBI Taxonomy" id="99658"/>
    <lineage>
        <taxon>Eukaryota</taxon>
        <taxon>Viridiplantae</taxon>
        <taxon>Streptophyta</taxon>
        <taxon>Embryophyta</taxon>
        <taxon>Tracheophyta</taxon>
        <taxon>Spermatophyta</taxon>
        <taxon>Magnoliopsida</taxon>
        <taxon>eudicotyledons</taxon>
        <taxon>Gunneridae</taxon>
        <taxon>Pentapetalae</taxon>
        <taxon>rosids</taxon>
        <taxon>malvids</taxon>
        <taxon>Sapindales</taxon>
        <taxon>Sapindaceae</taxon>
        <taxon>Xanthoceroideae</taxon>
        <taxon>Xanthoceras</taxon>
    </lineage>
</organism>
<dbReference type="PANTHER" id="PTHR34961:SF5">
    <property type="entry name" value="TRANSMEMBRANE PROTEIN"/>
    <property type="match status" value="1"/>
</dbReference>
<evidence type="ECO:0000313" key="3">
    <source>
        <dbReference type="Proteomes" id="UP000827721"/>
    </source>
</evidence>
<feature type="region of interest" description="Disordered" evidence="1">
    <location>
        <begin position="40"/>
        <end position="66"/>
    </location>
</feature>
<dbReference type="PANTHER" id="PTHR34961">
    <property type="entry name" value="TRANSMEMBRANE PROTEIN"/>
    <property type="match status" value="1"/>
</dbReference>
<dbReference type="InterPro" id="IPR053313">
    <property type="entry name" value="RGF"/>
</dbReference>